<proteinExistence type="predicted"/>
<keyword evidence="3" id="KW-1185">Reference proteome</keyword>
<dbReference type="OrthoDB" id="2688210at2759"/>
<dbReference type="EMBL" id="ML210196">
    <property type="protein sequence ID" value="TFK24719.1"/>
    <property type="molecule type" value="Genomic_DNA"/>
</dbReference>
<sequence length="295" mass="33973">MTEVRIERDPNTEVMPDYDSELMRTLLQDRLKDGETLDQVIQGLKDSWTAEHQERLQQWTAQQVAGGENAEEQRRREEEEQRRLEGQRQREEDEERPPAPPKKPKLKGLAANKPVATVSTPRPSSYALNKLKAFEYVELYYFTPEGCKEASRADRTTSNEAFTPTRLDDQLVLQPLAAHKPSAKVVPDANLTWTQVSLAKTVLIKHMQEAGWPEEHLTALSTLYYELDSHAMRQREHGESAVVQYQATVRRQWHDELKAPGDEEVFDIGLINDTKLERFYTEILQEMQLASNNSS</sequence>
<name>A0A5C3KVP2_COPMA</name>
<evidence type="ECO:0000313" key="3">
    <source>
        <dbReference type="Proteomes" id="UP000307440"/>
    </source>
</evidence>
<reference evidence="2 3" key="1">
    <citation type="journal article" date="2019" name="Nat. Ecol. Evol.">
        <title>Megaphylogeny resolves global patterns of mushroom evolution.</title>
        <authorList>
            <person name="Varga T."/>
            <person name="Krizsan K."/>
            <person name="Foldi C."/>
            <person name="Dima B."/>
            <person name="Sanchez-Garcia M."/>
            <person name="Sanchez-Ramirez S."/>
            <person name="Szollosi G.J."/>
            <person name="Szarkandi J.G."/>
            <person name="Papp V."/>
            <person name="Albert L."/>
            <person name="Andreopoulos W."/>
            <person name="Angelini C."/>
            <person name="Antonin V."/>
            <person name="Barry K.W."/>
            <person name="Bougher N.L."/>
            <person name="Buchanan P."/>
            <person name="Buyck B."/>
            <person name="Bense V."/>
            <person name="Catcheside P."/>
            <person name="Chovatia M."/>
            <person name="Cooper J."/>
            <person name="Damon W."/>
            <person name="Desjardin D."/>
            <person name="Finy P."/>
            <person name="Geml J."/>
            <person name="Haridas S."/>
            <person name="Hughes K."/>
            <person name="Justo A."/>
            <person name="Karasinski D."/>
            <person name="Kautmanova I."/>
            <person name="Kiss B."/>
            <person name="Kocsube S."/>
            <person name="Kotiranta H."/>
            <person name="LaButti K.M."/>
            <person name="Lechner B.E."/>
            <person name="Liimatainen K."/>
            <person name="Lipzen A."/>
            <person name="Lukacs Z."/>
            <person name="Mihaltcheva S."/>
            <person name="Morgado L.N."/>
            <person name="Niskanen T."/>
            <person name="Noordeloos M.E."/>
            <person name="Ohm R.A."/>
            <person name="Ortiz-Santana B."/>
            <person name="Ovrebo C."/>
            <person name="Racz N."/>
            <person name="Riley R."/>
            <person name="Savchenko A."/>
            <person name="Shiryaev A."/>
            <person name="Soop K."/>
            <person name="Spirin V."/>
            <person name="Szebenyi C."/>
            <person name="Tomsovsky M."/>
            <person name="Tulloss R.E."/>
            <person name="Uehling J."/>
            <person name="Grigoriev I.V."/>
            <person name="Vagvolgyi C."/>
            <person name="Papp T."/>
            <person name="Martin F.M."/>
            <person name="Miettinen O."/>
            <person name="Hibbett D.S."/>
            <person name="Nagy L.G."/>
        </authorList>
    </citation>
    <scope>NUCLEOTIDE SEQUENCE [LARGE SCALE GENOMIC DNA]</scope>
    <source>
        <strain evidence="2 3">CBS 121175</strain>
    </source>
</reference>
<feature type="region of interest" description="Disordered" evidence="1">
    <location>
        <begin position="60"/>
        <end position="121"/>
    </location>
</feature>
<dbReference type="STRING" id="230819.A0A5C3KVP2"/>
<organism evidence="2 3">
    <name type="scientific">Coprinopsis marcescibilis</name>
    <name type="common">Agaric fungus</name>
    <name type="synonym">Psathyrella marcescibilis</name>
    <dbReference type="NCBI Taxonomy" id="230819"/>
    <lineage>
        <taxon>Eukaryota</taxon>
        <taxon>Fungi</taxon>
        <taxon>Dikarya</taxon>
        <taxon>Basidiomycota</taxon>
        <taxon>Agaricomycotina</taxon>
        <taxon>Agaricomycetes</taxon>
        <taxon>Agaricomycetidae</taxon>
        <taxon>Agaricales</taxon>
        <taxon>Agaricineae</taxon>
        <taxon>Psathyrellaceae</taxon>
        <taxon>Coprinopsis</taxon>
    </lineage>
</organism>
<dbReference type="Proteomes" id="UP000307440">
    <property type="component" value="Unassembled WGS sequence"/>
</dbReference>
<gene>
    <name evidence="2" type="ORF">FA15DRAFT_680595</name>
</gene>
<protein>
    <submittedName>
        <fullName evidence="2">Uncharacterized protein</fullName>
    </submittedName>
</protein>
<dbReference type="AlphaFoldDB" id="A0A5C3KVP2"/>
<feature type="compositionally biased region" description="Basic and acidic residues" evidence="1">
    <location>
        <begin position="71"/>
        <end position="91"/>
    </location>
</feature>
<evidence type="ECO:0000313" key="2">
    <source>
        <dbReference type="EMBL" id="TFK24719.1"/>
    </source>
</evidence>
<evidence type="ECO:0000256" key="1">
    <source>
        <dbReference type="SAM" id="MobiDB-lite"/>
    </source>
</evidence>
<accession>A0A5C3KVP2</accession>